<evidence type="ECO:0000313" key="3">
    <source>
        <dbReference type="Proteomes" id="UP000317839"/>
    </source>
</evidence>
<keyword evidence="3" id="KW-1185">Reference proteome</keyword>
<gene>
    <name evidence="2" type="ORF">FLL45_18300</name>
</gene>
<organism evidence="2 3">
    <name type="scientific">Aliikangiella marina</name>
    <dbReference type="NCBI Taxonomy" id="1712262"/>
    <lineage>
        <taxon>Bacteria</taxon>
        <taxon>Pseudomonadati</taxon>
        <taxon>Pseudomonadota</taxon>
        <taxon>Gammaproteobacteria</taxon>
        <taxon>Oceanospirillales</taxon>
        <taxon>Pleioneaceae</taxon>
        <taxon>Aliikangiella</taxon>
    </lineage>
</organism>
<dbReference type="Pfam" id="PF22599">
    <property type="entry name" value="SecDF_P1_head"/>
    <property type="match status" value="1"/>
</dbReference>
<dbReference type="Proteomes" id="UP000317839">
    <property type="component" value="Unassembled WGS sequence"/>
</dbReference>
<sequence>MKTFVVILCCIFLFGCDELKEIKQSKAVFKIENKTIIDSDIAIFIARLEQHPVSIFSSIEYNQKTNEIIFINGTPDDELVNYLALTIGDFYLRGEHPLDKWILQSQIETAAITVKDEERYLALSLNQRGADKMKRKTRSNMGKAMTVMLDENELASALISTTLGKRFQVPIRNKSPKELMRILTIIKTGRLNSPIKLRQVA</sequence>
<dbReference type="EMBL" id="VIKR01000005">
    <property type="protein sequence ID" value="TQV72171.1"/>
    <property type="molecule type" value="Genomic_DNA"/>
</dbReference>
<feature type="domain" description="SecDF P1 head subdomain" evidence="1">
    <location>
        <begin position="105"/>
        <end position="170"/>
    </location>
</feature>
<reference evidence="2 3" key="1">
    <citation type="submission" date="2019-06" db="EMBL/GenBank/DDBJ databases">
        <title>Draft genome of Aliikangiella marina GYP-15.</title>
        <authorList>
            <person name="Wang G."/>
        </authorList>
    </citation>
    <scope>NUCLEOTIDE SEQUENCE [LARGE SCALE GENOMIC DNA]</scope>
    <source>
        <strain evidence="2 3">GYP-15</strain>
    </source>
</reference>
<dbReference type="Gene3D" id="3.30.1360.200">
    <property type="match status" value="1"/>
</dbReference>
<proteinExistence type="predicted"/>
<dbReference type="InterPro" id="IPR054384">
    <property type="entry name" value="SecDF_P1_head"/>
</dbReference>
<dbReference type="RefSeq" id="WP_142943501.1">
    <property type="nucleotide sequence ID" value="NZ_VIKR01000005.1"/>
</dbReference>
<accession>A0A545T4L9</accession>
<evidence type="ECO:0000259" key="1">
    <source>
        <dbReference type="Pfam" id="PF22599"/>
    </source>
</evidence>
<evidence type="ECO:0000313" key="2">
    <source>
        <dbReference type="EMBL" id="TQV72171.1"/>
    </source>
</evidence>
<dbReference type="AlphaFoldDB" id="A0A545T4L9"/>
<protein>
    <recommendedName>
        <fullName evidence="1">SecDF P1 head subdomain domain-containing protein</fullName>
    </recommendedName>
</protein>
<dbReference type="PROSITE" id="PS51257">
    <property type="entry name" value="PROKAR_LIPOPROTEIN"/>
    <property type="match status" value="1"/>
</dbReference>
<name>A0A545T4L9_9GAMM</name>
<comment type="caution">
    <text evidence="2">The sequence shown here is derived from an EMBL/GenBank/DDBJ whole genome shotgun (WGS) entry which is preliminary data.</text>
</comment>